<dbReference type="InterPro" id="IPR036420">
    <property type="entry name" value="BRCT_dom_sf"/>
</dbReference>
<dbReference type="InterPro" id="IPR003593">
    <property type="entry name" value="AAA+_ATPase"/>
</dbReference>
<dbReference type="Pfam" id="PF08519">
    <property type="entry name" value="RFC1"/>
    <property type="match status" value="1"/>
</dbReference>
<keyword evidence="6 10" id="KW-0547">Nucleotide-binding</keyword>
<feature type="compositionally biased region" description="Basic and acidic residues" evidence="11">
    <location>
        <begin position="92"/>
        <end position="118"/>
    </location>
</feature>
<evidence type="ECO:0000256" key="6">
    <source>
        <dbReference type="ARBA" id="ARBA00022741"/>
    </source>
</evidence>
<dbReference type="InterPro" id="IPR047854">
    <property type="entry name" value="RFC_lid"/>
</dbReference>
<feature type="domain" description="BRCT" evidence="12">
    <location>
        <begin position="187"/>
        <end position="264"/>
    </location>
</feature>
<dbReference type="GO" id="GO:0016887">
    <property type="term" value="F:ATP hydrolysis activity"/>
    <property type="evidence" value="ECO:0007669"/>
    <property type="project" value="InterPro"/>
</dbReference>
<evidence type="ECO:0000256" key="10">
    <source>
        <dbReference type="PIRNR" id="PIRNR036578"/>
    </source>
</evidence>
<evidence type="ECO:0000259" key="12">
    <source>
        <dbReference type="PROSITE" id="PS50172"/>
    </source>
</evidence>
<dbReference type="SUPFAM" id="SSF48019">
    <property type="entry name" value="post-AAA+ oligomerization domain-like"/>
    <property type="match status" value="1"/>
</dbReference>
<evidence type="ECO:0000256" key="4">
    <source>
        <dbReference type="ARBA" id="ARBA00022553"/>
    </source>
</evidence>
<accession>A0AAD5UDG1</accession>
<dbReference type="Gene3D" id="3.40.50.300">
    <property type="entry name" value="P-loop containing nucleotide triphosphate hydrolases"/>
    <property type="match status" value="1"/>
</dbReference>
<gene>
    <name evidence="13" type="ORF">HK103_002205</name>
</gene>
<feature type="region of interest" description="Disordered" evidence="11">
    <location>
        <begin position="1"/>
        <end position="75"/>
    </location>
</feature>
<dbReference type="GO" id="GO:0003689">
    <property type="term" value="F:DNA clamp loader activity"/>
    <property type="evidence" value="ECO:0007669"/>
    <property type="project" value="UniProtKB-UniRule"/>
</dbReference>
<dbReference type="GO" id="GO:0005634">
    <property type="term" value="C:nucleus"/>
    <property type="evidence" value="ECO:0007669"/>
    <property type="project" value="UniProtKB-SubCell"/>
</dbReference>
<feature type="compositionally biased region" description="Acidic residues" evidence="11">
    <location>
        <begin position="813"/>
        <end position="834"/>
    </location>
</feature>
<evidence type="ECO:0000256" key="5">
    <source>
        <dbReference type="ARBA" id="ARBA00022705"/>
    </source>
</evidence>
<reference evidence="13" key="1">
    <citation type="submission" date="2020-05" db="EMBL/GenBank/DDBJ databases">
        <title>Phylogenomic resolution of chytrid fungi.</title>
        <authorList>
            <person name="Stajich J.E."/>
            <person name="Amses K."/>
            <person name="Simmons R."/>
            <person name="Seto K."/>
            <person name="Myers J."/>
            <person name="Bonds A."/>
            <person name="Quandt C.A."/>
            <person name="Barry K."/>
            <person name="Liu P."/>
            <person name="Grigoriev I."/>
            <person name="Longcore J.E."/>
            <person name="James T.Y."/>
        </authorList>
    </citation>
    <scope>NUCLEOTIDE SEQUENCE</scope>
    <source>
        <strain evidence="13">PLAUS21</strain>
    </source>
</reference>
<evidence type="ECO:0000313" key="14">
    <source>
        <dbReference type="Proteomes" id="UP001210925"/>
    </source>
</evidence>
<dbReference type="PIRSF" id="PIRSF036578">
    <property type="entry name" value="RFC1"/>
    <property type="match status" value="1"/>
</dbReference>
<keyword evidence="4" id="KW-0597">Phosphoprotein</keyword>
<dbReference type="Pfam" id="PF00533">
    <property type="entry name" value="BRCT"/>
    <property type="match status" value="1"/>
</dbReference>
<dbReference type="GO" id="GO:0005524">
    <property type="term" value="F:ATP binding"/>
    <property type="evidence" value="ECO:0007669"/>
    <property type="project" value="UniProtKB-UniRule"/>
</dbReference>
<comment type="subcellular location">
    <subcellularLocation>
        <location evidence="1 10">Nucleus</location>
    </subcellularLocation>
</comment>
<dbReference type="InterPro" id="IPR027417">
    <property type="entry name" value="P-loop_NTPase"/>
</dbReference>
<dbReference type="Pfam" id="PF00004">
    <property type="entry name" value="AAA"/>
    <property type="match status" value="1"/>
</dbReference>
<organism evidence="13 14">
    <name type="scientific">Boothiomyces macroporosus</name>
    <dbReference type="NCBI Taxonomy" id="261099"/>
    <lineage>
        <taxon>Eukaryota</taxon>
        <taxon>Fungi</taxon>
        <taxon>Fungi incertae sedis</taxon>
        <taxon>Chytridiomycota</taxon>
        <taxon>Chytridiomycota incertae sedis</taxon>
        <taxon>Chytridiomycetes</taxon>
        <taxon>Rhizophydiales</taxon>
        <taxon>Terramycetaceae</taxon>
        <taxon>Boothiomyces</taxon>
    </lineage>
</organism>
<dbReference type="PANTHER" id="PTHR23389:SF6">
    <property type="entry name" value="REPLICATION FACTOR C SUBUNIT 1"/>
    <property type="match status" value="1"/>
</dbReference>
<keyword evidence="9 10" id="KW-0539">Nucleus</keyword>
<dbReference type="InterPro" id="IPR008921">
    <property type="entry name" value="DNA_pol3_clamp-load_cplx_C"/>
</dbReference>
<dbReference type="FunFam" id="3.40.50.10190:FF:000001">
    <property type="entry name" value="Replication factor C subunit 1"/>
    <property type="match status" value="1"/>
</dbReference>
<evidence type="ECO:0000256" key="1">
    <source>
        <dbReference type="ARBA" id="ARBA00004123"/>
    </source>
</evidence>
<dbReference type="Gene3D" id="1.20.272.10">
    <property type="match status" value="1"/>
</dbReference>
<feature type="region of interest" description="Disordered" evidence="11">
    <location>
        <begin position="92"/>
        <end position="135"/>
    </location>
</feature>
<dbReference type="SMART" id="SM00292">
    <property type="entry name" value="BRCT"/>
    <property type="match status" value="1"/>
</dbReference>
<feature type="compositionally biased region" description="Basic and acidic residues" evidence="11">
    <location>
        <begin position="33"/>
        <end position="46"/>
    </location>
</feature>
<dbReference type="PANTHER" id="PTHR23389">
    <property type="entry name" value="CHROMOSOME TRANSMISSION FIDELITY FACTOR 18"/>
    <property type="match status" value="1"/>
</dbReference>
<keyword evidence="8" id="KW-0238">DNA-binding</keyword>
<keyword evidence="7 10" id="KW-0067">ATP-binding</keyword>
<dbReference type="InterPro" id="IPR012178">
    <property type="entry name" value="RFC1"/>
</dbReference>
<dbReference type="EMBL" id="JADGKB010000173">
    <property type="protein sequence ID" value="KAJ3251651.1"/>
    <property type="molecule type" value="Genomic_DNA"/>
</dbReference>
<feature type="region of interest" description="Disordered" evidence="11">
    <location>
        <begin position="787"/>
        <end position="863"/>
    </location>
</feature>
<evidence type="ECO:0000256" key="11">
    <source>
        <dbReference type="SAM" id="MobiDB-lite"/>
    </source>
</evidence>
<dbReference type="GO" id="GO:0005663">
    <property type="term" value="C:DNA replication factor C complex"/>
    <property type="evidence" value="ECO:0007669"/>
    <property type="project" value="InterPro"/>
</dbReference>
<evidence type="ECO:0000256" key="9">
    <source>
        <dbReference type="ARBA" id="ARBA00023242"/>
    </source>
</evidence>
<dbReference type="SUPFAM" id="SSF52540">
    <property type="entry name" value="P-loop containing nucleoside triphosphate hydrolases"/>
    <property type="match status" value="1"/>
</dbReference>
<dbReference type="InterPro" id="IPR001357">
    <property type="entry name" value="BRCT_dom"/>
</dbReference>
<dbReference type="CDD" id="cd00009">
    <property type="entry name" value="AAA"/>
    <property type="match status" value="1"/>
</dbReference>
<dbReference type="GO" id="GO:0006281">
    <property type="term" value="P:DNA repair"/>
    <property type="evidence" value="ECO:0007669"/>
    <property type="project" value="InterPro"/>
</dbReference>
<feature type="compositionally biased region" description="Polar residues" evidence="11">
    <location>
        <begin position="59"/>
        <end position="71"/>
    </location>
</feature>
<dbReference type="FunFam" id="3.40.50.300:FF:000395">
    <property type="entry name" value="Replication factor C subunit 1"/>
    <property type="match status" value="1"/>
</dbReference>
<dbReference type="InterPro" id="IPR003959">
    <property type="entry name" value="ATPase_AAA_core"/>
</dbReference>
<dbReference type="FunFam" id="1.20.272.10:FF:000005">
    <property type="entry name" value="Replication factor C subunit 1"/>
    <property type="match status" value="1"/>
</dbReference>
<dbReference type="GO" id="GO:0003677">
    <property type="term" value="F:DNA binding"/>
    <property type="evidence" value="ECO:0007669"/>
    <property type="project" value="UniProtKB-KW"/>
</dbReference>
<dbReference type="SMART" id="SM00382">
    <property type="entry name" value="AAA"/>
    <property type="match status" value="1"/>
</dbReference>
<evidence type="ECO:0000256" key="3">
    <source>
        <dbReference type="ARBA" id="ARBA00020401"/>
    </source>
</evidence>
<feature type="compositionally biased region" description="Polar residues" evidence="11">
    <location>
        <begin position="273"/>
        <end position="289"/>
    </location>
</feature>
<comment type="similarity">
    <text evidence="2 10">Belongs to the activator 1 large subunit family.</text>
</comment>
<dbReference type="CDD" id="cd17752">
    <property type="entry name" value="BRCT_RFC1"/>
    <property type="match status" value="1"/>
</dbReference>
<sequence>MLASAKKEQRSVVIVDSDDEPEEKPKQVAGKRKLPDAFDTQPKKLVDPSSFFNKPVAQSEKSITKKNQNASNEDEFDQAALKLLDEVERNEKSKENFIPEDKAPASKTKIEKKVEKVKPVPKASPAKRKADDVEEKPTKFVVVADTKKSPVKEQPKDEQPKKFNYHEYAARKAVHAQAIVQRPPPIGSPNCLAGLTFVFTGDLASLSREDSTDIIKRYGGKVTTAPSKKTSYVVVGQDPGPKKMEKIADLKLKTLNEDEFYDFINSFGTGSANTNASAKSDSKTTTAPTAGSKKPAKDKGKAPIAATIPFTKPKSSDQLWTDKYKPQNYSEVIANKTLIEKLALWVREWDKNRKAGFPKGNKDSVTQYRAALLSGPPGIGKTTAAHLVAKFENVDVLEFNASDSRSKKTLDDLVREATLSGTVKDYFSGKPQSKGKKIIIMDEVDGMSSGDRGGIAEIIQIIKKSHVPIICICNDRSSPKIRSLANYTLDLRFRRATAQQVEARLKTIAQKEGLTLEPNAIAELVASTSGDIRQILNILSTYRLSHNNLSFDDSKNISNSVTKNVSLSPFDITSRLFTQHSFRSTSFNDKIDLYFQDFSLIPLMVQENYLHCNSQLARESGAVGKQMNHQVMNLMAQAADSISLGDILDSSQRKENSWSLLPIHGVISTIRPCFFAHGQLKGMIQFPSWLGQNSKQGKGNRLLRELQLHTRLHTSADKNELRLSYLPLLAKKLTKPMADSEDGISDVINLMDSYYLNKDDFDSVMELGYQSYPSGIPSKTKSAFTRTYNKTSHPTPFSSEVKASRASASMDVPDLEDVVLEDEPVEEEEEEEEDKPVQTVKKGKPAKASAKSSSSKGKQKNSK</sequence>
<feature type="compositionally biased region" description="Polar residues" evidence="11">
    <location>
        <begin position="787"/>
        <end position="798"/>
    </location>
</feature>
<dbReference type="InterPro" id="IPR013725">
    <property type="entry name" value="DNA_replication_fac_RFC1_C"/>
</dbReference>
<feature type="region of interest" description="Disordered" evidence="11">
    <location>
        <begin position="273"/>
        <end position="305"/>
    </location>
</feature>
<feature type="compositionally biased region" description="Basic and acidic residues" evidence="11">
    <location>
        <begin position="1"/>
        <end position="10"/>
    </location>
</feature>
<protein>
    <recommendedName>
        <fullName evidence="3 10">Replication factor C subunit 1</fullName>
    </recommendedName>
</protein>
<dbReference type="Gene3D" id="1.10.8.60">
    <property type="match status" value="1"/>
</dbReference>
<dbReference type="GO" id="GO:0006271">
    <property type="term" value="P:DNA strand elongation involved in DNA replication"/>
    <property type="evidence" value="ECO:0007669"/>
    <property type="project" value="UniProtKB-ARBA"/>
</dbReference>
<feature type="compositionally biased region" description="Low complexity" evidence="11">
    <location>
        <begin position="846"/>
        <end position="856"/>
    </location>
</feature>
<keyword evidence="14" id="KW-1185">Reference proteome</keyword>
<dbReference type="Pfam" id="PF25361">
    <property type="entry name" value="AAA_lid_RFC1"/>
    <property type="match status" value="1"/>
</dbReference>
<evidence type="ECO:0000256" key="2">
    <source>
        <dbReference type="ARBA" id="ARBA00006116"/>
    </source>
</evidence>
<evidence type="ECO:0000313" key="13">
    <source>
        <dbReference type="EMBL" id="KAJ3251651.1"/>
    </source>
</evidence>
<evidence type="ECO:0000256" key="7">
    <source>
        <dbReference type="ARBA" id="ARBA00022840"/>
    </source>
</evidence>
<proteinExistence type="inferred from homology"/>
<name>A0AAD5UDG1_9FUNG</name>
<evidence type="ECO:0000256" key="8">
    <source>
        <dbReference type="ARBA" id="ARBA00023125"/>
    </source>
</evidence>
<dbReference type="AlphaFoldDB" id="A0AAD5UDG1"/>
<dbReference type="FunFam" id="1.10.8.60:FF:000021">
    <property type="entry name" value="Replication factor C subunit 1"/>
    <property type="match status" value="1"/>
</dbReference>
<keyword evidence="5 10" id="KW-0235">DNA replication</keyword>
<dbReference type="CDD" id="cd18140">
    <property type="entry name" value="HLD_clamp_RFC"/>
    <property type="match status" value="1"/>
</dbReference>
<dbReference type="Proteomes" id="UP001210925">
    <property type="component" value="Unassembled WGS sequence"/>
</dbReference>
<comment type="caution">
    <text evidence="13">The sequence shown here is derived from an EMBL/GenBank/DDBJ whole genome shotgun (WGS) entry which is preliminary data.</text>
</comment>
<dbReference type="PROSITE" id="PS50172">
    <property type="entry name" value="BRCT"/>
    <property type="match status" value="1"/>
</dbReference>
<dbReference type="SUPFAM" id="SSF52113">
    <property type="entry name" value="BRCT domain"/>
    <property type="match status" value="1"/>
</dbReference>
<dbReference type="Gene3D" id="3.40.50.10190">
    <property type="entry name" value="BRCT domain"/>
    <property type="match status" value="1"/>
</dbReference>